<dbReference type="Pfam" id="PF13177">
    <property type="entry name" value="DNA_pol3_delta2"/>
    <property type="match status" value="1"/>
</dbReference>
<dbReference type="Gene3D" id="3.40.50.300">
    <property type="entry name" value="P-loop containing nucleotide triphosphate hydrolases"/>
    <property type="match status" value="1"/>
</dbReference>
<dbReference type="AlphaFoldDB" id="A0A378X9N8"/>
<dbReference type="GO" id="GO:0009360">
    <property type="term" value="C:DNA polymerase III complex"/>
    <property type="evidence" value="ECO:0007669"/>
    <property type="project" value="TreeGrafter"/>
</dbReference>
<dbReference type="SUPFAM" id="SSF52540">
    <property type="entry name" value="P-loop containing nucleoside triphosphate hydrolases"/>
    <property type="match status" value="1"/>
</dbReference>
<dbReference type="EC" id="2.7.7.7" evidence="3"/>
<proteinExistence type="predicted"/>
<protein>
    <submittedName>
        <fullName evidence="3">DNA polymerase III subunit delta</fullName>
        <ecNumber evidence="3">2.7.7.7</ecNumber>
    </submittedName>
</protein>
<evidence type="ECO:0000256" key="1">
    <source>
        <dbReference type="SAM" id="MobiDB-lite"/>
    </source>
</evidence>
<sequence length="350" mass="39995">MNQVSQFLPWQQHIAQQWLEQNDRFTHAWLIHGDEGIGKFQFAHAAAASMLCENRNGHQACGQCQACRWLSLNHHPDLRIVVPDAMYERLSIAPSEEQTSSDSSKNQSSQIRVQQIRNLDQKNFFTLTSHRGGAKVLIIYPAERLNHESANAILKILEEPLGDTRFLLVSNNIRKLLPTIISRCQRLHLPIPDTELSVEWLKTQGVREPHLALTAAGGAPLRALQESESDYEPVRYWLGEFVRSLADRELLDIQPYIDKLDKIETRQWIDSLQRLLLDLQLNHHGLASRYFPSLEAHTKQIAGGLSDIKIADLFSWLSKEQATSAHSFNKRLLIQACLQRVMLVFLARAH</sequence>
<name>A0A378X9N8_9BURK</name>
<dbReference type="InterPro" id="IPR050238">
    <property type="entry name" value="DNA_Rep/Repair_Clamp_Loader"/>
</dbReference>
<dbReference type="GO" id="GO:0008408">
    <property type="term" value="F:3'-5' exonuclease activity"/>
    <property type="evidence" value="ECO:0007669"/>
    <property type="project" value="InterPro"/>
</dbReference>
<evidence type="ECO:0000313" key="5">
    <source>
        <dbReference type="Proteomes" id="UP000594903"/>
    </source>
</evidence>
<dbReference type="Proteomes" id="UP000594903">
    <property type="component" value="Chromosome"/>
</dbReference>
<dbReference type="InterPro" id="IPR027417">
    <property type="entry name" value="P-loop_NTPase"/>
</dbReference>
<dbReference type="InterPro" id="IPR004622">
    <property type="entry name" value="DNA_pol_HolB"/>
</dbReference>
<evidence type="ECO:0000313" key="3">
    <source>
        <dbReference type="EMBL" id="SUA50314.1"/>
    </source>
</evidence>
<dbReference type="NCBIfam" id="TIGR00678">
    <property type="entry name" value="holB"/>
    <property type="match status" value="1"/>
</dbReference>
<evidence type="ECO:0000313" key="2">
    <source>
        <dbReference type="EMBL" id="QPT40167.1"/>
    </source>
</evidence>
<dbReference type="OrthoDB" id="9811073at2"/>
<gene>
    <name evidence="3" type="primary">holB</name>
    <name evidence="2" type="ORF">I6G29_00545</name>
    <name evidence="3" type="ORF">NCTC11997_00145</name>
</gene>
<keyword evidence="5" id="KW-1185">Reference proteome</keyword>
<dbReference type="EMBL" id="CP065725">
    <property type="protein sequence ID" value="QPT40167.1"/>
    <property type="molecule type" value="Genomic_DNA"/>
</dbReference>
<reference evidence="3 4" key="1">
    <citation type="submission" date="2018-06" db="EMBL/GenBank/DDBJ databases">
        <authorList>
            <consortium name="Pathogen Informatics"/>
            <person name="Doyle S."/>
        </authorList>
    </citation>
    <scope>NUCLEOTIDE SEQUENCE [LARGE SCALE GENOMIC DNA]</scope>
    <source>
        <strain evidence="3 4">NCTC11997</strain>
    </source>
</reference>
<dbReference type="GO" id="GO:0003887">
    <property type="term" value="F:DNA-directed DNA polymerase activity"/>
    <property type="evidence" value="ECO:0007669"/>
    <property type="project" value="UniProtKB-EC"/>
</dbReference>
<reference evidence="2 5" key="2">
    <citation type="submission" date="2020-12" db="EMBL/GenBank/DDBJ databases">
        <title>FDA dAtabase for Regulatory Grade micrObial Sequences (FDA-ARGOS): Supporting development and validation of Infectious Disease Dx tests.</title>
        <authorList>
            <person name="Sproer C."/>
            <person name="Gronow S."/>
            <person name="Severitt S."/>
            <person name="Schroder I."/>
            <person name="Tallon L."/>
            <person name="Sadzewicz L."/>
            <person name="Zhao X."/>
            <person name="Boylan J."/>
            <person name="Ott S."/>
            <person name="Bowen H."/>
            <person name="Vavikolanu K."/>
            <person name="Mehta A."/>
            <person name="Aluvathingal J."/>
            <person name="Nadendla S."/>
            <person name="Lowell S."/>
            <person name="Myers T."/>
            <person name="Yan Y."/>
            <person name="Sichtig H."/>
        </authorList>
    </citation>
    <scope>NUCLEOTIDE SEQUENCE [LARGE SCALE GENOMIC DNA]</scope>
    <source>
        <strain evidence="2 5">FDAARGOS_872</strain>
    </source>
</reference>
<feature type="region of interest" description="Disordered" evidence="1">
    <location>
        <begin position="92"/>
        <end position="111"/>
    </location>
</feature>
<dbReference type="PANTHER" id="PTHR11669:SF8">
    <property type="entry name" value="DNA POLYMERASE III SUBUNIT DELTA"/>
    <property type="match status" value="1"/>
</dbReference>
<keyword evidence="3" id="KW-0548">Nucleotidyltransferase</keyword>
<dbReference type="STRING" id="1122619.GCA_000373745_01708"/>
<dbReference type="GO" id="GO:0006261">
    <property type="term" value="P:DNA-templated DNA replication"/>
    <property type="evidence" value="ECO:0007669"/>
    <property type="project" value="TreeGrafter"/>
</dbReference>
<dbReference type="EMBL" id="UGSB01000001">
    <property type="protein sequence ID" value="SUA50314.1"/>
    <property type="molecule type" value="Genomic_DNA"/>
</dbReference>
<organism evidence="3 4">
    <name type="scientific">Oligella ureolytica</name>
    <dbReference type="NCBI Taxonomy" id="90244"/>
    <lineage>
        <taxon>Bacteria</taxon>
        <taxon>Pseudomonadati</taxon>
        <taxon>Pseudomonadota</taxon>
        <taxon>Betaproteobacteria</taxon>
        <taxon>Burkholderiales</taxon>
        <taxon>Alcaligenaceae</taxon>
        <taxon>Oligella</taxon>
    </lineage>
</organism>
<evidence type="ECO:0000313" key="4">
    <source>
        <dbReference type="Proteomes" id="UP000254603"/>
    </source>
</evidence>
<dbReference type="PANTHER" id="PTHR11669">
    <property type="entry name" value="REPLICATION FACTOR C / DNA POLYMERASE III GAMMA-TAU SUBUNIT"/>
    <property type="match status" value="1"/>
</dbReference>
<keyword evidence="3" id="KW-0808">Transferase</keyword>
<dbReference type="RefSeq" id="WP_040608380.1">
    <property type="nucleotide sequence ID" value="NZ_CP065725.1"/>
</dbReference>
<accession>A0A378X9N8</accession>
<feature type="compositionally biased region" description="Low complexity" evidence="1">
    <location>
        <begin position="98"/>
        <end position="110"/>
    </location>
</feature>
<dbReference type="Proteomes" id="UP000254603">
    <property type="component" value="Unassembled WGS sequence"/>
</dbReference>